<dbReference type="PROSITE" id="PS00107">
    <property type="entry name" value="PROTEIN_KINASE_ATP"/>
    <property type="match status" value="1"/>
</dbReference>
<dbReference type="CDD" id="cd14014">
    <property type="entry name" value="STKc_PknB_like"/>
    <property type="match status" value="1"/>
</dbReference>
<feature type="compositionally biased region" description="Polar residues" evidence="6">
    <location>
        <begin position="274"/>
        <end position="287"/>
    </location>
</feature>
<feature type="compositionally biased region" description="Basic residues" evidence="6">
    <location>
        <begin position="371"/>
        <end position="386"/>
    </location>
</feature>
<dbReference type="PROSITE" id="PS50011">
    <property type="entry name" value="PROTEIN_KINASE_DOM"/>
    <property type="match status" value="1"/>
</dbReference>
<keyword evidence="2 5" id="KW-0547">Nucleotide-binding</keyword>
<dbReference type="Pfam" id="PF00069">
    <property type="entry name" value="Pkinase"/>
    <property type="match status" value="1"/>
</dbReference>
<evidence type="ECO:0000259" key="7">
    <source>
        <dbReference type="PROSITE" id="PS50011"/>
    </source>
</evidence>
<keyword evidence="9" id="KW-1185">Reference proteome</keyword>
<dbReference type="EMBL" id="FAOZ01000041">
    <property type="protein sequence ID" value="CUU60506.1"/>
    <property type="molecule type" value="Genomic_DNA"/>
</dbReference>
<dbReference type="GO" id="GO:0005524">
    <property type="term" value="F:ATP binding"/>
    <property type="evidence" value="ECO:0007669"/>
    <property type="project" value="UniProtKB-UniRule"/>
</dbReference>
<dbReference type="Gene3D" id="3.30.200.20">
    <property type="entry name" value="Phosphorylase Kinase, domain 1"/>
    <property type="match status" value="1"/>
</dbReference>
<evidence type="ECO:0000256" key="5">
    <source>
        <dbReference type="PROSITE-ProRule" id="PRU10141"/>
    </source>
</evidence>
<keyword evidence="8" id="KW-0723">Serine/threonine-protein kinase</keyword>
<dbReference type="AlphaFoldDB" id="A0A0S4R122"/>
<dbReference type="InterPro" id="IPR017441">
    <property type="entry name" value="Protein_kinase_ATP_BS"/>
</dbReference>
<keyword evidence="3 8" id="KW-0418">Kinase</keyword>
<feature type="domain" description="Protein kinase" evidence="7">
    <location>
        <begin position="20"/>
        <end position="277"/>
    </location>
</feature>
<evidence type="ECO:0000313" key="9">
    <source>
        <dbReference type="Proteomes" id="UP000198802"/>
    </source>
</evidence>
<feature type="region of interest" description="Disordered" evidence="6">
    <location>
        <begin position="415"/>
        <end position="437"/>
    </location>
</feature>
<feature type="compositionally biased region" description="Polar residues" evidence="6">
    <location>
        <begin position="424"/>
        <end position="437"/>
    </location>
</feature>
<dbReference type="PROSITE" id="PS00108">
    <property type="entry name" value="PROTEIN_KINASE_ST"/>
    <property type="match status" value="1"/>
</dbReference>
<dbReference type="Proteomes" id="UP000198802">
    <property type="component" value="Unassembled WGS sequence"/>
</dbReference>
<dbReference type="RefSeq" id="WP_114476449.1">
    <property type="nucleotide sequence ID" value="NZ_FAOZ01000041.1"/>
</dbReference>
<feature type="region of interest" description="Disordered" evidence="6">
    <location>
        <begin position="274"/>
        <end position="391"/>
    </location>
</feature>
<feature type="compositionally biased region" description="Low complexity" evidence="6">
    <location>
        <begin position="338"/>
        <end position="354"/>
    </location>
</feature>
<dbReference type="GO" id="GO:0004674">
    <property type="term" value="F:protein serine/threonine kinase activity"/>
    <property type="evidence" value="ECO:0007669"/>
    <property type="project" value="UniProtKB-KW"/>
</dbReference>
<keyword evidence="4 5" id="KW-0067">ATP-binding</keyword>
<evidence type="ECO:0000313" key="8">
    <source>
        <dbReference type="EMBL" id="CUU60506.1"/>
    </source>
</evidence>
<gene>
    <name evidence="8" type="ORF">Ga0074812_14125</name>
</gene>
<proteinExistence type="predicted"/>
<keyword evidence="1" id="KW-0808">Transferase</keyword>
<sequence>MAIGGVKPLRPTDPRLIGPHTLESVLGSGGMGRVYLGRSPAGRRVAIKVIHDHLARDEQYLARFQREARIAYSVAPFCTAEVLDFGVFDGRPYIVTEFLEGPTLAEAVTTHGPLSTTDLHQLAVSIAAALISIHSAGLVHRDIKPANVLLSKTGPRVIDFGVAMSIESQSLLTNASDTIGTPAFMAPEQAAREPTGASADVFAWGGVLAFAGTGRSPFGIGAPPIVMYRVVHEEPDLDGLDSRLLPLVRAAMSKRPADRPSAAELLGELTGSTRPSAALTASGSSGQAHPRGVTPAPAWAPEPEQDAELRRRTSVPPPATATGFGPPATPPPPPAHPAPVQQTSTAPTAAPQPAADEDAVANGLPAAGPRSSRRRRSQRETRRRRAVGAAAATAAVLGATGVALLVGGYLTDSDDPGAKPAPTVASSTQTPTASAGPQYSEQDWISVLQQLDQARVAAFESADVGLLSRVYAEGSGARAADEEAIELMSSVGAHGRGGQQTVQSVEVVTHNASVVVLRFTASMAPFTVVAADGSVVDRRPGATSTIREVNLVSTPEGWRVTVV</sequence>
<dbReference type="SMART" id="SM00220">
    <property type="entry name" value="S_TKc"/>
    <property type="match status" value="1"/>
</dbReference>
<dbReference type="Gene3D" id="1.10.510.10">
    <property type="entry name" value="Transferase(Phosphotransferase) domain 1"/>
    <property type="match status" value="1"/>
</dbReference>
<dbReference type="InterPro" id="IPR011009">
    <property type="entry name" value="Kinase-like_dom_sf"/>
</dbReference>
<feature type="compositionally biased region" description="Pro residues" evidence="6">
    <location>
        <begin position="327"/>
        <end position="337"/>
    </location>
</feature>
<evidence type="ECO:0000256" key="6">
    <source>
        <dbReference type="SAM" id="MobiDB-lite"/>
    </source>
</evidence>
<organism evidence="8 9">
    <name type="scientific">Parafrankia irregularis</name>
    <dbReference type="NCBI Taxonomy" id="795642"/>
    <lineage>
        <taxon>Bacteria</taxon>
        <taxon>Bacillati</taxon>
        <taxon>Actinomycetota</taxon>
        <taxon>Actinomycetes</taxon>
        <taxon>Frankiales</taxon>
        <taxon>Frankiaceae</taxon>
        <taxon>Parafrankia</taxon>
    </lineage>
</organism>
<dbReference type="InterPro" id="IPR000719">
    <property type="entry name" value="Prot_kinase_dom"/>
</dbReference>
<evidence type="ECO:0000256" key="1">
    <source>
        <dbReference type="ARBA" id="ARBA00022679"/>
    </source>
</evidence>
<evidence type="ECO:0000256" key="3">
    <source>
        <dbReference type="ARBA" id="ARBA00022777"/>
    </source>
</evidence>
<evidence type="ECO:0000256" key="4">
    <source>
        <dbReference type="ARBA" id="ARBA00022840"/>
    </source>
</evidence>
<dbReference type="PANTHER" id="PTHR43289">
    <property type="entry name" value="MITOGEN-ACTIVATED PROTEIN KINASE KINASE KINASE 20-RELATED"/>
    <property type="match status" value="1"/>
</dbReference>
<accession>A0A0S4R122</accession>
<dbReference type="SUPFAM" id="SSF56112">
    <property type="entry name" value="Protein kinase-like (PK-like)"/>
    <property type="match status" value="1"/>
</dbReference>
<dbReference type="PANTHER" id="PTHR43289:SF34">
    <property type="entry name" value="SERINE_THREONINE-PROTEIN KINASE YBDM-RELATED"/>
    <property type="match status" value="1"/>
</dbReference>
<protein>
    <submittedName>
        <fullName evidence="8">Serine/threonine protein kinase</fullName>
    </submittedName>
</protein>
<name>A0A0S4R122_9ACTN</name>
<evidence type="ECO:0000256" key="2">
    <source>
        <dbReference type="ARBA" id="ARBA00022741"/>
    </source>
</evidence>
<reference evidence="9" key="1">
    <citation type="submission" date="2015-11" db="EMBL/GenBank/DDBJ databases">
        <authorList>
            <person name="Varghese N."/>
        </authorList>
    </citation>
    <scope>NUCLEOTIDE SEQUENCE [LARGE SCALE GENOMIC DNA]</scope>
    <source>
        <strain evidence="9">DSM 45899</strain>
    </source>
</reference>
<dbReference type="InterPro" id="IPR008271">
    <property type="entry name" value="Ser/Thr_kinase_AS"/>
</dbReference>
<feature type="binding site" evidence="5">
    <location>
        <position position="48"/>
    </location>
    <ligand>
        <name>ATP</name>
        <dbReference type="ChEBI" id="CHEBI:30616"/>
    </ligand>
</feature>